<dbReference type="Pfam" id="PF13240">
    <property type="entry name" value="Zn_Ribbon_1"/>
    <property type="match status" value="1"/>
</dbReference>
<dbReference type="Proteomes" id="UP000001401">
    <property type="component" value="Chromosome"/>
</dbReference>
<evidence type="ECO:0000259" key="2">
    <source>
        <dbReference type="Pfam" id="PF13240"/>
    </source>
</evidence>
<dbReference type="InterPro" id="IPR026870">
    <property type="entry name" value="Zinc_ribbon_dom"/>
</dbReference>
<dbReference type="STRING" id="649639.Bcell_3872"/>
<dbReference type="KEGG" id="bco:Bcell_3872"/>
<feature type="domain" description="Zinc-ribbon" evidence="2">
    <location>
        <begin position="28"/>
        <end position="49"/>
    </location>
</feature>
<evidence type="ECO:0000313" key="4">
    <source>
        <dbReference type="Proteomes" id="UP000001401"/>
    </source>
</evidence>
<keyword evidence="1" id="KW-0812">Transmembrane</keyword>
<sequence length="294" mass="33329">MYVIFSPYPYTIRGSQTTIGRGFMGQKYCSNCGQGVLEGFKFCSECGAATIQNSEQGLQKPHVHRKHSEEILSQESLAKDTKKIGKFNKKRIISSFVLISLVVIATAFIFSDNKAGMYNTHWGDSIESVVEQKGNDYELHSISPSEFHDFSLTSLQYTGQKFGGYDVMITYGFYQNSTGNWDGLWTYQTSAQYASLYNNTVFQLSAIEYIVDNNVVLIQPQLMRIDVFFTIDNLYTIFDDYDEKLDMLVREFGTPDSYGEGPGARHIWQTDTELIIFHQSSLSIIPMHNAMPNG</sequence>
<reference evidence="3" key="1">
    <citation type="submission" date="2010-12" db="EMBL/GenBank/DDBJ databases">
        <title>Complete sequence of Bacillus cellulosilyticus DSM 2522.</title>
        <authorList>
            <consortium name="US DOE Joint Genome Institute"/>
            <person name="Lucas S."/>
            <person name="Copeland A."/>
            <person name="Lapidus A."/>
            <person name="Cheng J.-F."/>
            <person name="Bruce D."/>
            <person name="Goodwin L."/>
            <person name="Pitluck S."/>
            <person name="Chertkov O."/>
            <person name="Detter J.C."/>
            <person name="Han C."/>
            <person name="Tapia R."/>
            <person name="Land M."/>
            <person name="Hauser L."/>
            <person name="Jeffries C."/>
            <person name="Kyrpides N."/>
            <person name="Ivanova N."/>
            <person name="Mikhailova N."/>
            <person name="Brumm P."/>
            <person name="Mead D."/>
            <person name="Woyke T."/>
        </authorList>
    </citation>
    <scope>NUCLEOTIDE SEQUENCE [LARGE SCALE GENOMIC DNA]</scope>
    <source>
        <strain evidence="3">DSM 2522</strain>
    </source>
</reference>
<dbReference type="EMBL" id="CP002394">
    <property type="protein sequence ID" value="ADU32111.1"/>
    <property type="molecule type" value="Genomic_DNA"/>
</dbReference>
<evidence type="ECO:0000313" key="3">
    <source>
        <dbReference type="EMBL" id="ADU32111.1"/>
    </source>
</evidence>
<name>E6TUV9_EVAC2</name>
<organism evidence="3 4">
    <name type="scientific">Evansella cellulosilytica (strain ATCC 21833 / DSM 2522 / FERM P-1141 / JCM 9156 / N-4)</name>
    <name type="common">Bacillus cellulosilyticus</name>
    <dbReference type="NCBI Taxonomy" id="649639"/>
    <lineage>
        <taxon>Bacteria</taxon>
        <taxon>Bacillati</taxon>
        <taxon>Bacillota</taxon>
        <taxon>Bacilli</taxon>
        <taxon>Bacillales</taxon>
        <taxon>Bacillaceae</taxon>
        <taxon>Evansella</taxon>
    </lineage>
</organism>
<keyword evidence="1" id="KW-0472">Membrane</keyword>
<dbReference type="AlphaFoldDB" id="E6TUV9"/>
<evidence type="ECO:0000256" key="1">
    <source>
        <dbReference type="SAM" id="Phobius"/>
    </source>
</evidence>
<dbReference type="HOGENOM" id="CLU_945437_0_0_9"/>
<proteinExistence type="predicted"/>
<feature type="transmembrane region" description="Helical" evidence="1">
    <location>
        <begin position="92"/>
        <end position="110"/>
    </location>
</feature>
<keyword evidence="1" id="KW-1133">Transmembrane helix</keyword>
<protein>
    <recommendedName>
        <fullName evidence="2">Zinc-ribbon domain-containing protein</fullName>
    </recommendedName>
</protein>
<keyword evidence="4" id="KW-1185">Reference proteome</keyword>
<gene>
    <name evidence="3" type="ordered locus">Bcell_3872</name>
</gene>
<accession>E6TUV9</accession>